<evidence type="ECO:0000256" key="1">
    <source>
        <dbReference type="ARBA" id="ARBA00010515"/>
    </source>
</evidence>
<dbReference type="PANTHER" id="PTHR48081:SF8">
    <property type="entry name" value="ALPHA_BETA HYDROLASE FOLD-3 DOMAIN-CONTAINING PROTEIN-RELATED"/>
    <property type="match status" value="1"/>
</dbReference>
<organism evidence="5 6">
    <name type="scientific">Chondromyces crocatus</name>
    <dbReference type="NCBI Taxonomy" id="52"/>
    <lineage>
        <taxon>Bacteria</taxon>
        <taxon>Pseudomonadati</taxon>
        <taxon>Myxococcota</taxon>
        <taxon>Polyangia</taxon>
        <taxon>Polyangiales</taxon>
        <taxon>Polyangiaceae</taxon>
        <taxon>Chondromyces</taxon>
    </lineage>
</organism>
<dbReference type="AlphaFoldDB" id="A0A0K1EF80"/>
<dbReference type="SUPFAM" id="SSF53474">
    <property type="entry name" value="alpha/beta-Hydrolases"/>
    <property type="match status" value="1"/>
</dbReference>
<evidence type="ECO:0000256" key="2">
    <source>
        <dbReference type="ARBA" id="ARBA00022801"/>
    </source>
</evidence>
<dbReference type="Pfam" id="PF07859">
    <property type="entry name" value="Abhydrolase_3"/>
    <property type="match status" value="1"/>
</dbReference>
<dbReference type="Proteomes" id="UP000067626">
    <property type="component" value="Chromosome"/>
</dbReference>
<evidence type="ECO:0000313" key="5">
    <source>
        <dbReference type="EMBL" id="AKT39509.1"/>
    </source>
</evidence>
<dbReference type="InterPro" id="IPR050300">
    <property type="entry name" value="GDXG_lipolytic_enzyme"/>
</dbReference>
<evidence type="ECO:0000256" key="3">
    <source>
        <dbReference type="PROSITE-ProRule" id="PRU10038"/>
    </source>
</evidence>
<dbReference type="GO" id="GO:0016787">
    <property type="term" value="F:hydrolase activity"/>
    <property type="evidence" value="ECO:0007669"/>
    <property type="project" value="UniProtKB-KW"/>
</dbReference>
<dbReference type="EMBL" id="CP012159">
    <property type="protein sequence ID" value="AKT39509.1"/>
    <property type="molecule type" value="Genomic_DNA"/>
</dbReference>
<dbReference type="PROSITE" id="PS01174">
    <property type="entry name" value="LIPASE_GDXG_SER"/>
    <property type="match status" value="1"/>
</dbReference>
<proteinExistence type="inferred from homology"/>
<dbReference type="InterPro" id="IPR033140">
    <property type="entry name" value="Lipase_GDXG_put_SER_AS"/>
</dbReference>
<accession>A0A0K1EF80</accession>
<keyword evidence="6" id="KW-1185">Reference proteome</keyword>
<comment type="similarity">
    <text evidence="1">Belongs to the 'GDXG' lipolytic enzyme family.</text>
</comment>
<name>A0A0K1EF80_CHOCO</name>
<dbReference type="InterPro" id="IPR013094">
    <property type="entry name" value="AB_hydrolase_3"/>
</dbReference>
<dbReference type="RefSeq" id="WP_050431580.1">
    <property type="nucleotide sequence ID" value="NZ_CP012159.1"/>
</dbReference>
<reference evidence="5 6" key="1">
    <citation type="submission" date="2015-07" db="EMBL/GenBank/DDBJ databases">
        <title>Genome analysis of myxobacterium Chondromyces crocatus Cm c5 reveals a high potential for natural compound synthesis and the genetic basis for the loss of fruiting body formation.</title>
        <authorList>
            <person name="Zaburannyi N."/>
            <person name="Bunk B."/>
            <person name="Maier J."/>
            <person name="Overmann J."/>
            <person name="Mueller R."/>
        </authorList>
    </citation>
    <scope>NUCLEOTIDE SEQUENCE [LARGE SCALE GENOMIC DNA]</scope>
    <source>
        <strain evidence="5 6">Cm c5</strain>
    </source>
</reference>
<dbReference type="PATRIC" id="fig|52.7.peg.4030"/>
<dbReference type="InterPro" id="IPR029058">
    <property type="entry name" value="AB_hydrolase_fold"/>
</dbReference>
<protein>
    <recommendedName>
        <fullName evidence="4">Alpha/beta hydrolase fold-3 domain-containing protein</fullName>
    </recommendedName>
</protein>
<dbReference type="OrthoDB" id="24847at2"/>
<evidence type="ECO:0000259" key="4">
    <source>
        <dbReference type="Pfam" id="PF07859"/>
    </source>
</evidence>
<dbReference type="KEGG" id="ccro:CMC5_036560"/>
<dbReference type="PANTHER" id="PTHR48081">
    <property type="entry name" value="AB HYDROLASE SUPERFAMILY PROTEIN C4A8.06C"/>
    <property type="match status" value="1"/>
</dbReference>
<evidence type="ECO:0000313" key="6">
    <source>
        <dbReference type="Proteomes" id="UP000067626"/>
    </source>
</evidence>
<sequence length="357" mass="38714">MAPGLLKDLRLELMRRTAHAILHAPPRVLRAFAGPERRSPEGYLLDLQTQALLRLNERLGVTLEDSNLPRARARMDHSTKILAPRIVPAPLQYERRIPVAGGTIAARIYIPEPLGKGLSPMIAFFHGGGFVLGSLDSHDGECQALAAKVQAIVVSIEYRLAPEHHFPSAVDDALAAFRWVAENATALGGDPARIAVAGDSAGGNLAAVISRETRGDAHKPVFQLLVYPATDMTRSHPSHRYFREGLLLTEESINFFLAHYLRSDEDQREPRASPLLASDHEGLPPAMILTAGFDSLRDEGDAYAAALKAAGVAVEHRCYETLVHGFFSMSGVVDVARDAFEFAVGGLRRGLAVQSGK</sequence>
<dbReference type="FunFam" id="3.40.50.1820:FF:000089">
    <property type="entry name" value="Alpha/beta hydrolase"/>
    <property type="match status" value="1"/>
</dbReference>
<feature type="active site" evidence="3">
    <location>
        <position position="200"/>
    </location>
</feature>
<feature type="domain" description="Alpha/beta hydrolase fold-3" evidence="4">
    <location>
        <begin position="123"/>
        <end position="327"/>
    </location>
</feature>
<gene>
    <name evidence="5" type="ORF">CMC5_036560</name>
</gene>
<keyword evidence="2" id="KW-0378">Hydrolase</keyword>
<dbReference type="STRING" id="52.CMC5_036560"/>
<dbReference type="Gene3D" id="3.40.50.1820">
    <property type="entry name" value="alpha/beta hydrolase"/>
    <property type="match status" value="1"/>
</dbReference>